<reference evidence="2 3" key="1">
    <citation type="submission" date="2017-10" db="EMBL/GenBank/DDBJ databases">
        <title>Frigbacter circumglobatus gen. nov. sp. nov., isolated from sediment cultured in situ.</title>
        <authorList>
            <person name="Zhao Z."/>
        </authorList>
    </citation>
    <scope>NUCLEOTIDE SEQUENCE [LARGE SCALE GENOMIC DNA]</scope>
    <source>
        <strain evidence="2 3">ZYL</strain>
    </source>
</reference>
<evidence type="ECO:0000313" key="2">
    <source>
        <dbReference type="EMBL" id="PHZ85587.1"/>
    </source>
</evidence>
<dbReference type="GO" id="GO:0035438">
    <property type="term" value="F:cyclic-di-GMP binding"/>
    <property type="evidence" value="ECO:0007669"/>
    <property type="project" value="InterPro"/>
</dbReference>
<sequence length="105" mass="11651">MVSEGVRTVLSSMRKHNRRTMVQPAVLGIGSFDFECTAYDVSLGGIRIKADLPVERNASVYVQMRHRLRQNAKVVWAADGFMGLRFIDPPEKVKMGLGSLSNGLN</sequence>
<comment type="caution">
    <text evidence="2">The sequence shown here is derived from an EMBL/GenBank/DDBJ whole genome shotgun (WGS) entry which is preliminary data.</text>
</comment>
<dbReference type="InterPro" id="IPR009875">
    <property type="entry name" value="PilZ_domain"/>
</dbReference>
<dbReference type="InParanoid" id="A0A2G4YTG7"/>
<keyword evidence="3" id="KW-1185">Reference proteome</keyword>
<dbReference type="Proteomes" id="UP000229730">
    <property type="component" value="Unassembled WGS sequence"/>
</dbReference>
<gene>
    <name evidence="2" type="ORF">CRD36_02535</name>
</gene>
<dbReference type="Pfam" id="PF07238">
    <property type="entry name" value="PilZ"/>
    <property type="match status" value="1"/>
</dbReference>
<name>A0A2G4YTG7_9PROT</name>
<dbReference type="EMBL" id="PDEM01000009">
    <property type="protein sequence ID" value="PHZ85587.1"/>
    <property type="molecule type" value="Genomic_DNA"/>
</dbReference>
<evidence type="ECO:0000313" key="3">
    <source>
        <dbReference type="Proteomes" id="UP000229730"/>
    </source>
</evidence>
<feature type="domain" description="PilZ" evidence="1">
    <location>
        <begin position="14"/>
        <end position="95"/>
    </location>
</feature>
<dbReference type="SUPFAM" id="SSF141371">
    <property type="entry name" value="PilZ domain-like"/>
    <property type="match status" value="1"/>
</dbReference>
<evidence type="ECO:0000259" key="1">
    <source>
        <dbReference type="Pfam" id="PF07238"/>
    </source>
</evidence>
<accession>A0A2G4YTG7</accession>
<protein>
    <recommendedName>
        <fullName evidence="1">PilZ domain-containing protein</fullName>
    </recommendedName>
</protein>
<dbReference type="OrthoDB" id="7594866at2"/>
<proteinExistence type="predicted"/>
<dbReference type="Gene3D" id="2.40.10.220">
    <property type="entry name" value="predicted glycosyltransferase like domains"/>
    <property type="match status" value="1"/>
</dbReference>
<organism evidence="2 3">
    <name type="scientific">Paremcibacter congregatus</name>
    <dbReference type="NCBI Taxonomy" id="2043170"/>
    <lineage>
        <taxon>Bacteria</taxon>
        <taxon>Pseudomonadati</taxon>
        <taxon>Pseudomonadota</taxon>
        <taxon>Alphaproteobacteria</taxon>
        <taxon>Emcibacterales</taxon>
        <taxon>Emcibacteraceae</taxon>
        <taxon>Paremcibacter</taxon>
    </lineage>
</organism>
<dbReference type="AlphaFoldDB" id="A0A2G4YTG7"/>